<dbReference type="GO" id="GO:0090729">
    <property type="term" value="F:toxin activity"/>
    <property type="evidence" value="ECO:0007669"/>
    <property type="project" value="UniProtKB-KW"/>
</dbReference>
<proteinExistence type="predicted"/>
<keyword evidence="4" id="KW-0800">Toxin</keyword>
<sequence>MDGGTGEDVFRFGFGIPRSESSPTTVDTILNFDGAGVEGGDRIELPSFSGNLPLYFGGNWDFKFEGAPDDGVVPETFWVGDGLVDVIWKQDGSDVLVWVDANDDGQLSEVDIVIRIAAIDNLSVADFIDNFPAWRGTDAADIISLNDFSNLAYALGGDDDIDAAGGDDTVYGDSGDDVLSGGDGGDQLYGGSGDDTLSGGNDGDTLYAGTAEYWGGDDAGSQNTLNGEAGNDSLNGGGGRDTLNGGADDDYLTGRDNDDTLRGESGNDTLYGDNGEDRLDGGVGDDGLDGGDQNDILVGGSGNDGLTGDDGDDVISGGDGDDYIIGDISYGGSGQDQLTGGAGGDVFRFVGSASVAAAPDVITDFRRGDGDKLFLWGDYYWSDTDGRLDNKPLVFRGEITGVSSLALGDALPGEDIGAGFSQVWWWRDPSEAGRILVVIDRNDDFVLSGDDFMLELRTDPADLPSLELTDFVDGNFRVLFGTPGADTVIGLPPTEYNDTIYGVGGDDVLSGLGGDDTLHGGDGNDNLDGGEGNDTARGDSGDDVLSGGDGGDQLYGGSGDDTLSGGNDGDTLYAGTAEYWGGDDAGSQNTLNGEAGNDSLNGGGGRDTLNGGADDDYLTGRDNDDTLRGESGNDTLYGDNGEDRLDGGVGDDGLDGGDQNDILVGGSGNDGLTGDDGDDVISGGDGDDYIIGDISYGGSGQDQLTGGAGGDVFRFVGSASVAAAPDVITDFRRGDGDKLFLWGDYYWSDTDGRLDNKPLVFRGEITGVSSLALGDALPGEDIGAGFSQVWWWRDPSEAGRILVVIDRNDDFVLSGDDFMLELRTDPADLPSLELTDFVDGNFRVLFGTPGADTVIGLPPTEYNDTIYGVGGDDVLSGLGGDDTLHGGDGNDNLDGGEGNDTARGDSGDDVLSGGDGGDQLYGGSGDDTLSGGNDGDTLYAGTAEYWGGDDAGSQNTLNGEAGNDSLNGGGGRDTLNGGADDDYLTGRDNDDTLRGESGNDTLYGDNGEDRLDGGVGDDGLDGGDQNDILVGGSGNDGLTGDDGDDVISGGDGDDYIIGDISYGGSGQDQLTGGAGGDVFRFVGSASVAAAPDVITDFRRGDGDKLFLWGDYYWSDTDGRLDNKPLVFRGEITGVSSLALGDALPGEDIGAGFSQVWWWRDPSEAGRILVVIDRNDDFVLSGDDFMLELRTDPADLPSLELTDFVDGNFRVLFGTPGADTVIGLPPTEYNDTIYGVGGDDVLSGLGGDDTLHGGDGNDNLDGGEGNDTARGDSGDDVLSGGDGGDQLYGGSGDDTLSGGNDGDTLYAGTAEYWGGDDAGSQNTLNGEAGNDSLNGGGGRDTLNGGADDDYLTGRDNDDTLRGESGNDTLYGDNGEDRLDGGVGDDGLDGGDQNDILVGGSGNDGLTGDDGDDVISGGDGDDYIIGDISYGGSGQDQLTGGAGGDVFRFVGSASVAAAPDVITDFRRGDGDKLFLWGDYYWSDTDGRLDNKPLVFRGEITGVSSLALGDALPGEDIGAGFSQVWWWRDPSEAGRILVVIDRNDDFVLSGDDFMLELRTDPADLPSLELTDFVDGNFRAIVDVAGANSLEGSPYDDLLYGVGGNDILAGHAGNDTQFGGIGNDQLLGGDGYDSLYGESGDDVLNGGSDGDTLRGGSGDDTLSGGNDGDALYAGTDYWGGGDAGSQNTLNGDAGNDTLVGAEGRDTLNGGADDDYLTGRDNDDTLRGESGNDTLYGEAGNDTLMGGKGDDGIDGGSGVDVAVFSGDLGDYAIAANGDGSFTVTDQRAGGDGSDRLLSVERLQFADQVYQLDEAPVDLALSGTTIVDDADAWTEVGVLSAQDPEGEAVTFEIVSASVDAFWINGDRLLLQDGVTLDHATTPAITVSIRAVDPAGLETVEDFMISVLDGNEAPEAPVLFGDQIDENADTGTVVGWVNASDPDDDPLTYVLLDDADGRFAIDGDSLVVAGAIDYEATPTLSVTVAAVDPDGVQTQSTVTIQVGDVQEDFVGTAGDDTLVGGLGSDRLYGEAGNDTLTGGKGDDEVDGGSGVDVAVFSGNLADYAITANGDGSFAITDQRQGGDGSDWLGSVERLQFADQVYQLDEAPVDLALSGTTIVDDAAGWTEVGVLSAQDPEGEAVTFEIVSSSVDAFWINGDRLLLRDGVTLDHATTPAITVSIRAVDPAGLETVEDFTISVLDGNEAPEAPVLFGDQVDENADAGTVVGWVNASDPDDDLLTYVLLDDADGRFAIDGDSLVVAGAIDYEATPTLSVTVAAVDPDGVQTQSTFTIQVGDVNEAPEAPVLFGDQVDENAEVGAVVGSLNASDPDDDPLTYVLLDDADGRFAIDGDSLVVAGAIDYEATPALSVTVAAVDPDGVQTQSTFTIQVGDVNEAPEAPVLLGDQVDENAGAGTVVGWVNASDPDDDPLTYVLLDDADGRFAIDGDSLVVAGAIDYEATPTLSVTVAAVDPDGVQTQSTFTIQVGDVNEAPEAPVLFGDQVDENAEVGAVVGSLNASDPDDDPLTYVLLDDADGRFAIDGDSLVVAGAIDYEATPALSVTVAAVDPDGVQTQSTFTIQVGDVNEAPEAPVLFGDQVDENADAGTVVGWVNASDPDDDPLTYVLLDDADGRFAIDGDSLVVAGAIDYEATPALSVTVAAVDPDGVQTQSTFTIQVGDVNEAPEAPVLFGDQVDENADAGTVVGWVNASDPDDDPLTYVLLDDADGRFAIDGDSLVVAGAIDYEATPTLSVTVAAVDPDGVQTQSTFTIQVGDLGDEIVGTDGDDILIGTEQGDTIRGLAGDDVLDGREGNDTLIGGTGDDDYIVGGAFDVVVEAAGEGTDTVESRVTHVLAANVENLTLTGSAAIGGTGNALANTLTGNAAANRLDGGAGEDVLRGGAGNDTYVVDNAGDSVVEAVGKGRDRVESSVSYVLADNVETLALTGVLAIDGTGNALANTISGNAAANRLDGGGGADTLSGGLGDDTYVVDATDTVAEAAEAGIDTVQAGFSYSLGANLENLILAGSAAINGQGNDLANAITGNDAANILNGGGGGDLLSGGGGADTLSGDLGDDTYVVDASDTIVEAADAGTDTVKSGISHILGANFEDLVLTGTEAIDGTGNELNNQLTGNAAANVLNGGDGNDTLAGGDGTDTLVGGLGDDSYIADGTDTLVERKGEGADTVLTALARFTLANNFENLTYIGIEDFTGSGNSAVNVIRGDAGNDQLSGGRGADTLVGGLGNDTYVIDNLGDTVDETGGDGIDLVETAATHTLSAGVENLVQLGGATTTGTGNDLANTMTGNNADNRLYGMGGDDTIAGGNGNDTLKGGDGNDDLRGGAGDDTLQGELGNDILDGGAGSDSLRGGGGDDVYILDSTLDTVSEAGGGGIDTVRTAFSYTLANGFENLVITTSQAVSGTGNAADNGLTGGNGANVLLGLGGSDLISGGGGADTIDGGIGSDILAGGTSNDLFVFSASQANGDMVLDFLGNGASVGDTIRFTGYGAAADGATFVQVDASHWQVNSADGLVHDTITFANAAAIHSTDYVFV</sequence>
<feature type="compositionally biased region" description="Basic and acidic residues" evidence="8">
    <location>
        <begin position="1350"/>
        <end position="1360"/>
    </location>
</feature>
<dbReference type="PRINTS" id="PR00313">
    <property type="entry name" value="CABNDNGRPT"/>
</dbReference>
<dbReference type="SUPFAM" id="SSF51120">
    <property type="entry name" value="beta-Roll"/>
    <property type="match status" value="17"/>
</dbReference>
<accession>A0A418W904</accession>
<feature type="compositionally biased region" description="Gly residues" evidence="8">
    <location>
        <begin position="913"/>
        <end position="925"/>
    </location>
</feature>
<evidence type="ECO:0000256" key="7">
    <source>
        <dbReference type="ARBA" id="ARBA00023136"/>
    </source>
</evidence>
<dbReference type="InterPro" id="IPR003995">
    <property type="entry name" value="RTX_toxin_determinant-A"/>
</dbReference>
<dbReference type="GO" id="GO:0005509">
    <property type="term" value="F:calcium ion binding"/>
    <property type="evidence" value="ECO:0007669"/>
    <property type="project" value="InterPro"/>
</dbReference>
<feature type="region of interest" description="Disordered" evidence="8">
    <location>
        <begin position="512"/>
        <end position="570"/>
    </location>
</feature>
<feature type="compositionally biased region" description="Gly residues" evidence="8">
    <location>
        <begin position="547"/>
        <end position="559"/>
    </location>
</feature>
<dbReference type="OrthoDB" id="7230458at2"/>
<dbReference type="InterPro" id="IPR001343">
    <property type="entry name" value="Hemolysn_Ca-bd"/>
</dbReference>
<feature type="domain" description="Cadherin" evidence="9">
    <location>
        <begin position="2491"/>
        <end position="2582"/>
    </location>
</feature>
<dbReference type="PANTHER" id="PTHR38340:SF1">
    <property type="entry name" value="S-LAYER PROTEIN"/>
    <property type="match status" value="1"/>
</dbReference>
<evidence type="ECO:0000313" key="11">
    <source>
        <dbReference type="Proteomes" id="UP000284605"/>
    </source>
</evidence>
<dbReference type="Gene3D" id="2.150.10.10">
    <property type="entry name" value="Serralysin-like metalloprotease, C-terminal"/>
    <property type="match status" value="23"/>
</dbReference>
<dbReference type="EMBL" id="QYUK01000011">
    <property type="protein sequence ID" value="RJF86476.1"/>
    <property type="molecule type" value="Genomic_DNA"/>
</dbReference>
<comment type="subcellular location">
    <subcellularLocation>
        <location evidence="1">Membrane</location>
    </subcellularLocation>
    <subcellularLocation>
        <location evidence="2">Secreted</location>
    </subcellularLocation>
</comment>
<feature type="compositionally biased region" description="Basic and acidic residues" evidence="8">
    <location>
        <begin position="252"/>
        <end position="262"/>
    </location>
</feature>
<dbReference type="InterPro" id="IPR015919">
    <property type="entry name" value="Cadherin-like_sf"/>
</dbReference>
<feature type="region of interest" description="Disordered" evidence="8">
    <location>
        <begin position="166"/>
        <end position="204"/>
    </location>
</feature>
<feature type="domain" description="Cadherin" evidence="9">
    <location>
        <begin position="2396"/>
        <end position="2487"/>
    </location>
</feature>
<keyword evidence="5" id="KW-0677">Repeat</keyword>
<feature type="domain" description="Cadherin" evidence="9">
    <location>
        <begin position="1916"/>
        <end position="2011"/>
    </location>
</feature>
<feature type="region of interest" description="Disordered" evidence="8">
    <location>
        <begin position="1634"/>
        <end position="1662"/>
    </location>
</feature>
<feature type="region of interest" description="Disordered" evidence="8">
    <location>
        <begin position="584"/>
        <end position="684"/>
    </location>
</feature>
<evidence type="ECO:0000313" key="10">
    <source>
        <dbReference type="EMBL" id="RJF86476.1"/>
    </source>
</evidence>
<dbReference type="PANTHER" id="PTHR38340">
    <property type="entry name" value="S-LAYER PROTEIN"/>
    <property type="match status" value="1"/>
</dbReference>
<dbReference type="PRINTS" id="PR00205">
    <property type="entry name" value="CADHERIN"/>
</dbReference>
<dbReference type="InterPro" id="IPR050557">
    <property type="entry name" value="RTX_toxin/Mannuronan_C5-epim"/>
</dbReference>
<dbReference type="SUPFAM" id="SSF49313">
    <property type="entry name" value="Cadherin-like"/>
    <property type="match status" value="7"/>
</dbReference>
<dbReference type="Pfam" id="PF00028">
    <property type="entry name" value="Cadherin"/>
    <property type="match status" value="1"/>
</dbReference>
<dbReference type="SMART" id="SM00112">
    <property type="entry name" value="CA"/>
    <property type="match status" value="9"/>
</dbReference>
<keyword evidence="6" id="KW-0843">Virulence</keyword>
<keyword evidence="3" id="KW-0964">Secreted</keyword>
<evidence type="ECO:0000256" key="4">
    <source>
        <dbReference type="ARBA" id="ARBA00022656"/>
    </source>
</evidence>
<dbReference type="GO" id="GO:0005576">
    <property type="term" value="C:extracellular region"/>
    <property type="evidence" value="ECO:0007669"/>
    <property type="project" value="UniProtKB-SubCell"/>
</dbReference>
<dbReference type="InterPro" id="IPR002126">
    <property type="entry name" value="Cadherin-like_dom"/>
</dbReference>
<feature type="region of interest" description="Disordered" evidence="8">
    <location>
        <begin position="1244"/>
        <end position="1302"/>
    </location>
</feature>
<feature type="compositionally biased region" description="Gly residues" evidence="8">
    <location>
        <begin position="1643"/>
        <end position="1654"/>
    </location>
</feature>
<dbReference type="InterPro" id="IPR018511">
    <property type="entry name" value="Hemolysin-typ_Ca-bd_CS"/>
</dbReference>
<protein>
    <recommendedName>
        <fullName evidence="9">Cadherin domain-containing protein</fullName>
    </recommendedName>
</protein>
<feature type="compositionally biased region" description="Gly residues" evidence="8">
    <location>
        <begin position="181"/>
        <end position="193"/>
    </location>
</feature>
<dbReference type="Proteomes" id="UP000284605">
    <property type="component" value="Unassembled WGS sequence"/>
</dbReference>
<name>A0A418W904_9PROT</name>
<dbReference type="CDD" id="cd11304">
    <property type="entry name" value="Cadherin_repeat"/>
    <property type="match status" value="9"/>
</dbReference>
<feature type="region of interest" description="Disordered" evidence="8">
    <location>
        <begin position="1316"/>
        <end position="1416"/>
    </location>
</feature>
<keyword evidence="7" id="KW-0472">Membrane</keyword>
<feature type="compositionally biased region" description="Basic and acidic residues" evidence="8">
    <location>
        <begin position="1712"/>
        <end position="1722"/>
    </location>
</feature>
<feature type="domain" description="Cadherin" evidence="9">
    <location>
        <begin position="2681"/>
        <end position="2776"/>
    </location>
</feature>
<feature type="domain" description="Cadherin" evidence="9">
    <location>
        <begin position="2586"/>
        <end position="2677"/>
    </location>
</feature>
<evidence type="ECO:0000259" key="9">
    <source>
        <dbReference type="PROSITE" id="PS50268"/>
    </source>
</evidence>
<gene>
    <name evidence="10" type="ORF">D3874_05085</name>
</gene>
<evidence type="ECO:0000256" key="2">
    <source>
        <dbReference type="ARBA" id="ARBA00004613"/>
    </source>
</evidence>
<evidence type="ECO:0000256" key="3">
    <source>
        <dbReference type="ARBA" id="ARBA00022525"/>
    </source>
</evidence>
<evidence type="ECO:0000256" key="6">
    <source>
        <dbReference type="ARBA" id="ARBA00023026"/>
    </source>
</evidence>
<feature type="compositionally biased region" description="Basic and acidic residues" evidence="8">
    <location>
        <begin position="984"/>
        <end position="994"/>
    </location>
</feature>
<dbReference type="Pfam" id="PF00353">
    <property type="entry name" value="HemolysinCabind"/>
    <property type="match status" value="38"/>
</dbReference>
<organism evidence="10 11">
    <name type="scientific">Oleomonas cavernae</name>
    <dbReference type="NCBI Taxonomy" id="2320859"/>
    <lineage>
        <taxon>Bacteria</taxon>
        <taxon>Pseudomonadati</taxon>
        <taxon>Pseudomonadota</taxon>
        <taxon>Alphaproteobacteria</taxon>
        <taxon>Acetobacterales</taxon>
        <taxon>Acetobacteraceae</taxon>
        <taxon>Oleomonas</taxon>
    </lineage>
</organism>
<feature type="domain" description="Cadherin" evidence="9">
    <location>
        <begin position="2109"/>
        <end position="2202"/>
    </location>
</feature>
<feature type="region of interest" description="Disordered" evidence="8">
    <location>
        <begin position="1682"/>
        <end position="1746"/>
    </location>
</feature>
<feature type="domain" description="Cadherin" evidence="9">
    <location>
        <begin position="2206"/>
        <end position="2297"/>
    </location>
</feature>
<dbReference type="Gene3D" id="2.60.40.60">
    <property type="entry name" value="Cadherins"/>
    <property type="match status" value="6"/>
</dbReference>
<comment type="caution">
    <text evidence="10">The sequence shown here is derived from an EMBL/GenBank/DDBJ whole genome shotgun (WGS) entry which is preliminary data.</text>
</comment>
<feature type="compositionally biased region" description="Acidic residues" evidence="8">
    <location>
        <begin position="307"/>
        <end position="318"/>
    </location>
</feature>
<feature type="compositionally biased region" description="Acidic residues" evidence="8">
    <location>
        <begin position="1405"/>
        <end position="1416"/>
    </location>
</feature>
<evidence type="ECO:0000256" key="5">
    <source>
        <dbReference type="ARBA" id="ARBA00022737"/>
    </source>
</evidence>
<dbReference type="PRINTS" id="PR01488">
    <property type="entry name" value="RTXTOXINA"/>
</dbReference>
<feature type="domain" description="Cadherin" evidence="9">
    <location>
        <begin position="1819"/>
        <end position="1912"/>
    </location>
</feature>
<feature type="domain" description="Cadherin" evidence="9">
    <location>
        <begin position="2301"/>
        <end position="2392"/>
    </location>
</feature>
<evidence type="ECO:0000256" key="8">
    <source>
        <dbReference type="SAM" id="MobiDB-lite"/>
    </source>
</evidence>
<dbReference type="GO" id="GO:0007156">
    <property type="term" value="P:homophilic cell adhesion via plasma membrane adhesion molecules"/>
    <property type="evidence" value="ECO:0007669"/>
    <property type="project" value="InterPro"/>
</dbReference>
<evidence type="ECO:0000256" key="1">
    <source>
        <dbReference type="ARBA" id="ARBA00004370"/>
    </source>
</evidence>
<feature type="region of interest" description="Disordered" evidence="8">
    <location>
        <begin position="878"/>
        <end position="936"/>
    </location>
</feature>
<reference evidence="10 11" key="1">
    <citation type="submission" date="2018-09" db="EMBL/GenBank/DDBJ databases">
        <authorList>
            <person name="Zhu H."/>
        </authorList>
    </citation>
    <scope>NUCLEOTIDE SEQUENCE [LARGE SCALE GENOMIC DNA]</scope>
    <source>
        <strain evidence="10 11">K1W22B-8</strain>
    </source>
</reference>
<dbReference type="PROSITE" id="PS50268">
    <property type="entry name" value="CADHERIN_2"/>
    <property type="match status" value="9"/>
</dbReference>
<feature type="compositionally biased region" description="Basic and acidic residues" evidence="8">
    <location>
        <begin position="618"/>
        <end position="628"/>
    </location>
</feature>
<feature type="compositionally biased region" description="Acidic residues" evidence="8">
    <location>
        <begin position="673"/>
        <end position="684"/>
    </location>
</feature>
<dbReference type="InterPro" id="IPR011049">
    <property type="entry name" value="Serralysin-like_metalloprot_C"/>
</dbReference>
<feature type="compositionally biased region" description="Gly residues" evidence="8">
    <location>
        <begin position="1279"/>
        <end position="1291"/>
    </location>
</feature>
<keyword evidence="11" id="KW-1185">Reference proteome</keyword>
<dbReference type="GO" id="GO:0016020">
    <property type="term" value="C:membrane"/>
    <property type="evidence" value="ECO:0007669"/>
    <property type="project" value="UniProtKB-SubCell"/>
</dbReference>
<feature type="region of interest" description="Disordered" evidence="8">
    <location>
        <begin position="218"/>
        <end position="318"/>
    </location>
</feature>
<feature type="compositionally biased region" description="Acidic residues" evidence="8">
    <location>
        <begin position="1039"/>
        <end position="1050"/>
    </location>
</feature>
<feature type="region of interest" description="Disordered" evidence="8">
    <location>
        <begin position="3309"/>
        <end position="3349"/>
    </location>
</feature>
<dbReference type="PROSITE" id="PS00330">
    <property type="entry name" value="HEMOLYSIN_CALCIUM"/>
    <property type="match status" value="31"/>
</dbReference>
<feature type="region of interest" description="Disordered" evidence="8">
    <location>
        <begin position="950"/>
        <end position="1050"/>
    </location>
</feature>